<organism evidence="1">
    <name type="scientific">uncultured Sulfurovum sp</name>
    <dbReference type="NCBI Taxonomy" id="269237"/>
    <lineage>
        <taxon>Bacteria</taxon>
        <taxon>Pseudomonadati</taxon>
        <taxon>Campylobacterota</taxon>
        <taxon>Epsilonproteobacteria</taxon>
        <taxon>Campylobacterales</taxon>
        <taxon>Sulfurovaceae</taxon>
        <taxon>Sulfurovum</taxon>
        <taxon>environmental samples</taxon>
    </lineage>
</organism>
<dbReference type="EMBL" id="CACVAU010000079">
    <property type="protein sequence ID" value="CAA6824965.1"/>
    <property type="molecule type" value="Genomic_DNA"/>
</dbReference>
<proteinExistence type="predicted"/>
<dbReference type="Gene3D" id="1.25.40.10">
    <property type="entry name" value="Tetratricopeptide repeat domain"/>
    <property type="match status" value="1"/>
</dbReference>
<dbReference type="Pfam" id="PF12895">
    <property type="entry name" value="ANAPC3"/>
    <property type="match status" value="1"/>
</dbReference>
<name>A0A6S6TZW5_9BACT</name>
<accession>A0A6S6TZW5</accession>
<dbReference type="AlphaFoldDB" id="A0A6S6TZW5"/>
<gene>
    <name evidence="1" type="ORF">HELGO_WM6995</name>
</gene>
<reference evidence="1" key="1">
    <citation type="submission" date="2020-01" db="EMBL/GenBank/DDBJ databases">
        <authorList>
            <person name="Meier V. D."/>
            <person name="Meier V D."/>
        </authorList>
    </citation>
    <scope>NUCLEOTIDE SEQUENCE</scope>
    <source>
        <strain evidence="1">HLG_WM_MAG_05</strain>
    </source>
</reference>
<evidence type="ECO:0008006" key="2">
    <source>
        <dbReference type="Google" id="ProtNLM"/>
    </source>
</evidence>
<evidence type="ECO:0000313" key="1">
    <source>
        <dbReference type="EMBL" id="CAA6824965.1"/>
    </source>
</evidence>
<sequence>MHKVEELEKKWFNYKLKEWVRPMTRLSIFSFLIAGSYLIYDSNPSLFSPAVLSEKMTSVLGVSMEANSSQSDENNSLISKEASTKEIAIAESVNGVSALALAPIIPVIDMEKEERISEVKRQQPKRNANVVAAKPNTYLTAKELAVITKREAKIESVPRKSKKMKFQTTSKNYIETIKEKFSKSNNPREALILAKSYYKNANYEASEKWALAANKLDNSLEDSWLIFAKSKAKLGKKKEALTILVNYYKKSNSRKAQSVIGLIKTGKL</sequence>
<protein>
    <recommendedName>
        <fullName evidence="2">Transformation system protein</fullName>
    </recommendedName>
</protein>
<dbReference type="SUPFAM" id="SSF48452">
    <property type="entry name" value="TPR-like"/>
    <property type="match status" value="1"/>
</dbReference>
<dbReference type="InterPro" id="IPR011990">
    <property type="entry name" value="TPR-like_helical_dom_sf"/>
</dbReference>